<keyword evidence="3" id="KW-0067">ATP-binding</keyword>
<dbReference type="SMART" id="SM00943">
    <property type="entry name" value="Prim-Pol"/>
    <property type="match status" value="1"/>
</dbReference>
<keyword evidence="1" id="KW-0547">Nucleotide-binding</keyword>
<dbReference type="SUPFAM" id="SSF52540">
    <property type="entry name" value="P-loop containing nucleoside triphosphate hydrolases"/>
    <property type="match status" value="1"/>
</dbReference>
<evidence type="ECO:0000259" key="5">
    <source>
        <dbReference type="PROSITE" id="PS51206"/>
    </source>
</evidence>
<proteinExistence type="predicted"/>
<dbReference type="PROSITE" id="PS51206">
    <property type="entry name" value="SF3_HELICASE_1"/>
    <property type="match status" value="1"/>
</dbReference>
<evidence type="ECO:0000256" key="1">
    <source>
        <dbReference type="ARBA" id="ARBA00022741"/>
    </source>
</evidence>
<dbReference type="Proteomes" id="UP001501004">
    <property type="component" value="Unassembled WGS sequence"/>
</dbReference>
<evidence type="ECO:0000256" key="3">
    <source>
        <dbReference type="ARBA" id="ARBA00022840"/>
    </source>
</evidence>
<reference evidence="7" key="1">
    <citation type="journal article" date="2019" name="Int. J. Syst. Evol. Microbiol.">
        <title>The Global Catalogue of Microorganisms (GCM) 10K type strain sequencing project: providing services to taxonomists for standard genome sequencing and annotation.</title>
        <authorList>
            <consortium name="The Broad Institute Genomics Platform"/>
            <consortium name="The Broad Institute Genome Sequencing Center for Infectious Disease"/>
            <person name="Wu L."/>
            <person name="Ma J."/>
        </authorList>
    </citation>
    <scope>NUCLEOTIDE SEQUENCE [LARGE SCALE GENOMIC DNA]</scope>
    <source>
        <strain evidence="7">JCM 16949</strain>
    </source>
</reference>
<dbReference type="Pfam" id="PF08706">
    <property type="entry name" value="D5_N"/>
    <property type="match status" value="1"/>
</dbReference>
<keyword evidence="7" id="KW-1185">Reference proteome</keyword>
<sequence length="791" mass="87853">MTPRLTAEQLAAPDGVEPRPAARKSREAVPEPGGYASATSQYAALGWGTIPVLGKTPPPSGATGRAGTVTDEKRAEWSRDRKWRDSNIAIRHDGTIAIDVDEHDDKHGARQLGDWVSRFGILPRTFSSTARADSAPESRQYIYRVPPGTRLISGGENVEICQHDHRYSMVWPSVHPETGEQYRWFGSDGSPLDGPPAVEDIPFLPDRWLEGLAADRAANRATERRTTAPRRSLAELLADPPARGDGQTNDWLTQVAGHFARQHRDRRDLYETKVREAAARVDPDYEDTEKTLESVWRGDVQRNPSRVRPQALDDSTLVDSMADAFRLLICWSGGHGWREWDGKVWESRTDAYVVERVRLAMQDLYHRESAATTDSKRASALGQLLSGGKVRGVTGLLRGALEVESTAFDSHPDLLNCNNGMVDLRSGELRPHDPRMFMTKVTTTDYVPGATHPDWDKALGAIPEDVRPFMQVRMGQAATGYRVTDELMPVLYGGGKNGKTTFLSSVQSALGSHARSVSDRVLTARDTDHPTELTDLQGLRLAVIEELPEAVPLSVKRLKDTVGQPTITARKIAKDTVTWETSHALLLATNHKPRVNETDHGTWRRLALVRFPFVFDGKDGADHKPGDPGLHDRMRRGVEGRREAVLAWIVEGAHRWYRSGQVFPPIPERVTRDTEEWRGESDVIVSYLTDRIRFDSQTAVGTTDLLHDLNAWLDAHGKAAWGDQLLTERFGTHERVTGQGVEKKRVRVASSGVQVVGRDGRPLARQPEGQARLWLGVAFSADGETTEGIPW</sequence>
<keyword evidence="2" id="KW-0378">Hydrolase</keyword>
<name>A0ABP7FEB1_9MICO</name>
<organism evidence="6 7">
    <name type="scientific">Leifsonella bigeumensis</name>
    <dbReference type="NCBI Taxonomy" id="433643"/>
    <lineage>
        <taxon>Bacteria</taxon>
        <taxon>Bacillati</taxon>
        <taxon>Actinomycetota</taxon>
        <taxon>Actinomycetes</taxon>
        <taxon>Micrococcales</taxon>
        <taxon>Microbacteriaceae</taxon>
        <taxon>Leifsonella</taxon>
    </lineage>
</organism>
<evidence type="ECO:0000256" key="4">
    <source>
        <dbReference type="SAM" id="MobiDB-lite"/>
    </source>
</evidence>
<dbReference type="InterPro" id="IPR045455">
    <property type="entry name" value="NrS-1_pol-like_helicase"/>
</dbReference>
<dbReference type="Gene3D" id="3.40.50.300">
    <property type="entry name" value="P-loop containing nucleotide triphosphate hydrolases"/>
    <property type="match status" value="1"/>
</dbReference>
<feature type="region of interest" description="Disordered" evidence="4">
    <location>
        <begin position="1"/>
        <end position="36"/>
    </location>
</feature>
<dbReference type="EMBL" id="BAABAE010000003">
    <property type="protein sequence ID" value="GAA3737706.1"/>
    <property type="molecule type" value="Genomic_DNA"/>
</dbReference>
<dbReference type="PANTHER" id="PTHR35372">
    <property type="entry name" value="ATP BINDING PROTEIN-RELATED"/>
    <property type="match status" value="1"/>
</dbReference>
<feature type="domain" description="SF3 helicase" evidence="5">
    <location>
        <begin position="465"/>
        <end position="624"/>
    </location>
</feature>
<protein>
    <submittedName>
        <fullName evidence="6">Phage/plasmid primase, P4 family</fullName>
    </submittedName>
</protein>
<dbReference type="InterPro" id="IPR014818">
    <property type="entry name" value="Phage/plasmid_primase_P4_C"/>
</dbReference>
<evidence type="ECO:0000313" key="7">
    <source>
        <dbReference type="Proteomes" id="UP001501004"/>
    </source>
</evidence>
<dbReference type="RefSeq" id="WP_344754703.1">
    <property type="nucleotide sequence ID" value="NZ_BAABAE010000003.1"/>
</dbReference>
<dbReference type="SMART" id="SM00885">
    <property type="entry name" value="D5_N"/>
    <property type="match status" value="1"/>
</dbReference>
<dbReference type="InterPro" id="IPR006500">
    <property type="entry name" value="Helicase_put_C_phage/plasmid"/>
</dbReference>
<dbReference type="Pfam" id="PF19263">
    <property type="entry name" value="DUF5906"/>
    <property type="match status" value="1"/>
</dbReference>
<accession>A0ABP7FEB1</accession>
<evidence type="ECO:0000256" key="2">
    <source>
        <dbReference type="ARBA" id="ARBA00022801"/>
    </source>
</evidence>
<dbReference type="InterPro" id="IPR051620">
    <property type="entry name" value="ORF904-like_C"/>
</dbReference>
<dbReference type="NCBIfam" id="TIGR01613">
    <property type="entry name" value="primase_Cterm"/>
    <property type="match status" value="1"/>
</dbReference>
<dbReference type="InterPro" id="IPR014015">
    <property type="entry name" value="Helicase_SF3_DNA-vir"/>
</dbReference>
<dbReference type="InterPro" id="IPR027417">
    <property type="entry name" value="P-loop_NTPase"/>
</dbReference>
<feature type="region of interest" description="Disordered" evidence="4">
    <location>
        <begin position="49"/>
        <end position="73"/>
    </location>
</feature>
<dbReference type="Pfam" id="PF09250">
    <property type="entry name" value="Prim-Pol"/>
    <property type="match status" value="1"/>
</dbReference>
<dbReference type="InterPro" id="IPR015330">
    <property type="entry name" value="DNA_primase/pol_bifunc_N"/>
</dbReference>
<evidence type="ECO:0000313" key="6">
    <source>
        <dbReference type="EMBL" id="GAA3737706.1"/>
    </source>
</evidence>
<dbReference type="PANTHER" id="PTHR35372:SF2">
    <property type="entry name" value="SF3 HELICASE DOMAIN-CONTAINING PROTEIN"/>
    <property type="match status" value="1"/>
</dbReference>
<gene>
    <name evidence="6" type="ORF">GCM10022239_11750</name>
</gene>
<dbReference type="SUPFAM" id="SSF56747">
    <property type="entry name" value="Prim-pol domain"/>
    <property type="match status" value="1"/>
</dbReference>
<comment type="caution">
    <text evidence="6">The sequence shown here is derived from an EMBL/GenBank/DDBJ whole genome shotgun (WGS) entry which is preliminary data.</text>
</comment>